<evidence type="ECO:0000256" key="1">
    <source>
        <dbReference type="SAM" id="MobiDB-lite"/>
    </source>
</evidence>
<dbReference type="AlphaFoldDB" id="A0A1K0IT14"/>
<gene>
    <name evidence="2" type="ORF">CNECB9_910002</name>
</gene>
<feature type="compositionally biased region" description="Polar residues" evidence="1">
    <location>
        <begin position="14"/>
        <end position="24"/>
    </location>
</feature>
<reference evidence="2" key="1">
    <citation type="submission" date="2016-09" db="EMBL/GenBank/DDBJ databases">
        <authorList>
            <person name="Capua I."/>
            <person name="De Benedictis P."/>
            <person name="Joannis T."/>
            <person name="Lombin L.H."/>
            <person name="Cattoli G."/>
        </authorList>
    </citation>
    <scope>NUCLEOTIDE SEQUENCE</scope>
    <source>
        <strain evidence="2">B9</strain>
    </source>
</reference>
<name>A0A1K0IT14_CUPNE</name>
<evidence type="ECO:0000313" key="2">
    <source>
        <dbReference type="EMBL" id="SCV02069.1"/>
    </source>
</evidence>
<accession>A0A1K0IT14</accession>
<protein>
    <submittedName>
        <fullName evidence="2">Uncharacterized protein</fullName>
    </submittedName>
</protein>
<dbReference type="EMBL" id="FMSH01000542">
    <property type="protein sequence ID" value="SCV02069.1"/>
    <property type="molecule type" value="Genomic_DNA"/>
</dbReference>
<feature type="region of interest" description="Disordered" evidence="1">
    <location>
        <begin position="1"/>
        <end position="24"/>
    </location>
</feature>
<proteinExistence type="predicted"/>
<organism evidence="2">
    <name type="scientific">Cupriavidus necator</name>
    <name type="common">Alcaligenes eutrophus</name>
    <name type="synonym">Ralstonia eutropha</name>
    <dbReference type="NCBI Taxonomy" id="106590"/>
    <lineage>
        <taxon>Bacteria</taxon>
        <taxon>Pseudomonadati</taxon>
        <taxon>Pseudomonadota</taxon>
        <taxon>Betaproteobacteria</taxon>
        <taxon>Burkholderiales</taxon>
        <taxon>Burkholderiaceae</taxon>
        <taxon>Cupriavidus</taxon>
    </lineage>
</organism>
<sequence>MLHKSRGVRGELTFTRNRLGSSPC</sequence>